<reference evidence="16" key="6">
    <citation type="submission" date="2011-05" db="EMBL/GenBank/DDBJ databases">
        <title>Complete sequence of Collimonas fungivorans Ter331.</title>
        <authorList>
            <person name="Leveau J.H."/>
        </authorList>
    </citation>
    <scope>NUCLEOTIDE SEQUENCE [LARGE SCALE GENOMIC DNA]</scope>
    <source>
        <strain evidence="16">Ter331</strain>
    </source>
</reference>
<dbReference type="InterPro" id="IPR036942">
    <property type="entry name" value="Beta-barrel_TonB_sf"/>
</dbReference>
<feature type="domain" description="TonB-dependent receptor-like beta-barrel" evidence="13">
    <location>
        <begin position="397"/>
        <end position="894"/>
    </location>
</feature>
<evidence type="ECO:0000256" key="9">
    <source>
        <dbReference type="ARBA" id="ARBA00023237"/>
    </source>
</evidence>
<sequence>MLLMIRERKLSQALRQVFFTSGVVMGIGLMAQPVQAQETNDDKPMGRVEITGSNIKRTQQEGAASTQILTRKDIQQSGKTSVADVVRSLSADNNGSISGSFTNGFAGSASGVSLRGLSVNSTLVLINGRRTAPYGLGDDGQRNFVDLNTIPLGAVDRIEVLKDGASAIYGSDAIAGVVNIILRETYEGKTISGSLGTSGHGDGALRSASGTFGFGNLETDKYNYFFSIDAKQSDKILQKDRPEYLGTADARPWGGRDQRAGATTSSNTGGSSFVGTVRPVTAGGSTIPGRGIQNLPGCANIDTGTSINSGGGCLWDPIKGGYQTVQPETQNINLFGRGTLQINNNMQAYTELGLFNSQAKTINTPSGLTSAGFDLVNNRVINSGTGPGQLLLPIGHPDNPFPANRARPRWADPDRPRTSDLDTTVTRLLVGVKGTSFGWDYDSGILYAQSKTERTQNGYYRASALQTAVNNGTFRIGQAGAFNSADTLALVSPELKNWATTKLALWDFKGTREFGQLPGGPIGIAVGGELRHESTVSEATPYTDINDIVGLGYAAARSSRNISSLYTELALPVLKQLEFQLALRTDQYSDFGNSTTPKVGFKFTPIQQLAIRGTYAEGFRAPGPAESGDSAVSAFTTFARDPVRCPVTGLSADCADGKNVGAVTVGNKNLKPEKSQSYSLGFILEPIKNTSVSVDYWRIVRKNEITGSDAASIIADPSKFPDATVVRGEATSDFPGLAGPILLVKAPYINAGQTRTSGIDIDLRSRFDLNSYGRMTAGLTVSQMFEFKRTTSGVTQNFVGTHGDTNLSGNGGTPRTRASASLAWDRGPFNVTTSVNYVSGIEDKNEAGGECLDVDPVSGKPLMNCRVASFTTVDLFGRWDVSKQWQVTAAIANIFDRLAPLDVQTYGRINYNPSLHQSGAVGRYFTLGARYTF</sequence>
<dbReference type="PANTHER" id="PTHR47234:SF2">
    <property type="entry name" value="TONB-DEPENDENT RECEPTOR"/>
    <property type="match status" value="1"/>
</dbReference>
<dbReference type="InterPro" id="IPR037066">
    <property type="entry name" value="Plug_dom_sf"/>
</dbReference>
<evidence type="ECO:0000259" key="14">
    <source>
        <dbReference type="Pfam" id="PF07715"/>
    </source>
</evidence>
<evidence type="ECO:0000256" key="10">
    <source>
        <dbReference type="PROSITE-ProRule" id="PRU01360"/>
    </source>
</evidence>
<evidence type="ECO:0000256" key="1">
    <source>
        <dbReference type="ARBA" id="ARBA00004571"/>
    </source>
</evidence>
<dbReference type="InterPro" id="IPR012910">
    <property type="entry name" value="Plug_dom"/>
</dbReference>
<evidence type="ECO:0000256" key="7">
    <source>
        <dbReference type="ARBA" id="ARBA00023136"/>
    </source>
</evidence>
<dbReference type="SUPFAM" id="SSF56935">
    <property type="entry name" value="Porins"/>
    <property type="match status" value="1"/>
</dbReference>
<keyword evidence="8 15" id="KW-0675">Receptor</keyword>
<evidence type="ECO:0000256" key="5">
    <source>
        <dbReference type="ARBA" id="ARBA00022692"/>
    </source>
</evidence>
<feature type="region of interest" description="Disordered" evidence="12">
    <location>
        <begin position="246"/>
        <end position="275"/>
    </location>
</feature>
<keyword evidence="5 10" id="KW-0812">Transmembrane</keyword>
<dbReference type="Pfam" id="PF00593">
    <property type="entry name" value="TonB_dep_Rec_b-barrel"/>
    <property type="match status" value="1"/>
</dbReference>
<evidence type="ECO:0000256" key="8">
    <source>
        <dbReference type="ARBA" id="ARBA00023170"/>
    </source>
</evidence>
<dbReference type="Gene3D" id="2.170.130.10">
    <property type="entry name" value="TonB-dependent receptor, plug domain"/>
    <property type="match status" value="1"/>
</dbReference>
<accession>G0AIN7</accession>
<evidence type="ECO:0000256" key="3">
    <source>
        <dbReference type="ARBA" id="ARBA00022448"/>
    </source>
</evidence>
<dbReference type="AlphaFoldDB" id="G0AIN7"/>
<keyword evidence="16" id="KW-1185">Reference proteome</keyword>
<evidence type="ECO:0000256" key="6">
    <source>
        <dbReference type="ARBA" id="ARBA00023077"/>
    </source>
</evidence>
<dbReference type="STRING" id="1005048.CFU_0988"/>
<reference evidence="15 16" key="1">
    <citation type="journal article" date="2004" name="Environ. Microbiol.">
        <title>Phylogeny-function analysis of (meta)genomic libraries: screening for expression of ribosomal RNA genes by large-insert library fluorescent in situ hybridization (LIL-FISH).</title>
        <authorList>
            <person name="Leveau J.H."/>
            <person name="Gerards S."/>
            <person name="de Boer W."/>
            <person name="van Veen J.A."/>
        </authorList>
    </citation>
    <scope>NUCLEOTIDE SEQUENCE [LARGE SCALE GENOMIC DNA]</scope>
    <source>
        <strain evidence="15 16">Ter331</strain>
    </source>
</reference>
<protein>
    <submittedName>
        <fullName evidence="15">TonB-dependent receptor</fullName>
    </submittedName>
</protein>
<gene>
    <name evidence="15" type="ordered locus">CFU_0988</name>
</gene>
<feature type="domain" description="TonB-dependent receptor plug" evidence="14">
    <location>
        <begin position="59"/>
        <end position="177"/>
    </location>
</feature>
<evidence type="ECO:0000256" key="11">
    <source>
        <dbReference type="RuleBase" id="RU003357"/>
    </source>
</evidence>
<dbReference type="Pfam" id="PF07715">
    <property type="entry name" value="Plug"/>
    <property type="match status" value="1"/>
</dbReference>
<evidence type="ECO:0000259" key="13">
    <source>
        <dbReference type="Pfam" id="PF00593"/>
    </source>
</evidence>
<keyword evidence="9 10" id="KW-0998">Cell outer membrane</keyword>
<dbReference type="eggNOG" id="COG4771">
    <property type="taxonomic scope" value="Bacteria"/>
</dbReference>
<evidence type="ECO:0000313" key="15">
    <source>
        <dbReference type="EMBL" id="AEK60820.1"/>
    </source>
</evidence>
<evidence type="ECO:0000256" key="2">
    <source>
        <dbReference type="ARBA" id="ARBA00009810"/>
    </source>
</evidence>
<comment type="similarity">
    <text evidence="2 10 11">Belongs to the TonB-dependent receptor family.</text>
</comment>
<keyword evidence="4 10" id="KW-1134">Transmembrane beta strand</keyword>
<dbReference type="InterPro" id="IPR000531">
    <property type="entry name" value="Beta-barrel_TonB"/>
</dbReference>
<comment type="subcellular location">
    <subcellularLocation>
        <location evidence="1 10">Cell outer membrane</location>
        <topology evidence="1 10">Multi-pass membrane protein</topology>
    </subcellularLocation>
</comment>
<evidence type="ECO:0000313" key="16">
    <source>
        <dbReference type="Proteomes" id="UP000008392"/>
    </source>
</evidence>
<organism evidence="15 16">
    <name type="scientific">Collimonas fungivorans (strain Ter331)</name>
    <dbReference type="NCBI Taxonomy" id="1005048"/>
    <lineage>
        <taxon>Bacteria</taxon>
        <taxon>Pseudomonadati</taxon>
        <taxon>Pseudomonadota</taxon>
        <taxon>Betaproteobacteria</taxon>
        <taxon>Burkholderiales</taxon>
        <taxon>Oxalobacteraceae</taxon>
        <taxon>Collimonas</taxon>
    </lineage>
</organism>
<reference evidence="15 16" key="4">
    <citation type="journal article" date="2010" name="Environ. Microbiol.">
        <title>The bacterial genus Collimonas: mycophagy, weathering and other adaptive solutions to life in oligotrophic soil environments.</title>
        <authorList>
            <person name="Leveau J.H."/>
            <person name="Uroz S."/>
            <person name="de Boer W."/>
        </authorList>
    </citation>
    <scope>NUCLEOTIDE SEQUENCE [LARGE SCALE GENOMIC DNA]</scope>
    <source>
        <strain evidence="15 16">Ter331</strain>
    </source>
</reference>
<name>G0AIN7_COLFT</name>
<proteinExistence type="inferred from homology"/>
<dbReference type="HOGENOM" id="CLU_010745_0_1_4"/>
<dbReference type="eggNOG" id="COG1629">
    <property type="taxonomic scope" value="Bacteria"/>
</dbReference>
<keyword evidence="3 10" id="KW-0813">Transport</keyword>
<feature type="compositionally biased region" description="Low complexity" evidence="12">
    <location>
        <begin position="261"/>
        <end position="275"/>
    </location>
</feature>
<dbReference type="Gene3D" id="2.40.170.20">
    <property type="entry name" value="TonB-dependent receptor, beta-barrel domain"/>
    <property type="match status" value="1"/>
</dbReference>
<evidence type="ECO:0000256" key="12">
    <source>
        <dbReference type="SAM" id="MobiDB-lite"/>
    </source>
</evidence>
<keyword evidence="6 11" id="KW-0798">TonB box</keyword>
<reference evidence="15 16" key="2">
    <citation type="journal article" date="2006" name="J. Microbiol. Methods">
        <title>Genomic flank-sequencing of plasposon insertion sites for rapid identification of functional genes.</title>
        <authorList>
            <person name="Leveau J.H."/>
            <person name="Gerards S."/>
            <person name="Fritsche K."/>
            <person name="Zondag G."/>
            <person name="van Veen J.A."/>
        </authorList>
    </citation>
    <scope>NUCLEOTIDE SEQUENCE [LARGE SCALE GENOMIC DNA]</scope>
    <source>
        <strain evidence="15 16">Ter331</strain>
    </source>
</reference>
<reference evidence="15 16" key="5">
    <citation type="journal article" date="2011" name="ISME J.">
        <title>Dual transcriptional profiling of a bacterial/fungal confrontation: Collimonas fungivorans versus Aspergillus niger.</title>
        <authorList>
            <person name="Mela F."/>
            <person name="Fritsche K."/>
            <person name="de Boer W."/>
            <person name="van Veen J.A."/>
            <person name="de Graaff L.H."/>
            <person name="van den Berg M."/>
            <person name="Leveau J.H."/>
        </authorList>
    </citation>
    <scope>NUCLEOTIDE SEQUENCE [LARGE SCALE GENOMIC DNA]</scope>
    <source>
        <strain evidence="15 16">Ter331</strain>
    </source>
</reference>
<dbReference type="PROSITE" id="PS52016">
    <property type="entry name" value="TONB_DEPENDENT_REC_3"/>
    <property type="match status" value="1"/>
</dbReference>
<keyword evidence="7 10" id="KW-0472">Membrane</keyword>
<dbReference type="PANTHER" id="PTHR47234">
    <property type="match status" value="1"/>
</dbReference>
<dbReference type="GO" id="GO:0009279">
    <property type="term" value="C:cell outer membrane"/>
    <property type="evidence" value="ECO:0007669"/>
    <property type="project" value="UniProtKB-SubCell"/>
</dbReference>
<dbReference type="Proteomes" id="UP000008392">
    <property type="component" value="Chromosome"/>
</dbReference>
<reference evidence="15 16" key="3">
    <citation type="journal article" date="2008" name="FEMS Microbiol. Ecol.">
        <title>Identification and characterization of genes underlying chitinolysis in Collimonas fungivorans Ter331.</title>
        <authorList>
            <person name="Fritsche K."/>
            <person name="de Boer W."/>
            <person name="Gerards S."/>
            <person name="van den Berg M."/>
            <person name="van Veen J.A."/>
            <person name="Leveau J.H."/>
        </authorList>
    </citation>
    <scope>NUCLEOTIDE SEQUENCE [LARGE SCALE GENOMIC DNA]</scope>
    <source>
        <strain evidence="15 16">Ter331</strain>
    </source>
</reference>
<dbReference type="EMBL" id="CP002745">
    <property type="protein sequence ID" value="AEK60820.1"/>
    <property type="molecule type" value="Genomic_DNA"/>
</dbReference>
<evidence type="ECO:0000256" key="4">
    <source>
        <dbReference type="ARBA" id="ARBA00022452"/>
    </source>
</evidence>
<dbReference type="InterPro" id="IPR039426">
    <property type="entry name" value="TonB-dep_rcpt-like"/>
</dbReference>
<dbReference type="CDD" id="cd01347">
    <property type="entry name" value="ligand_gated_channel"/>
    <property type="match status" value="1"/>
</dbReference>
<dbReference type="KEGG" id="cfu:CFU_0988"/>